<dbReference type="InterPro" id="IPR019241">
    <property type="entry name" value="DUF2197"/>
</dbReference>
<dbReference type="AlphaFoldDB" id="A0A291KDZ4"/>
<evidence type="ECO:0000313" key="2">
    <source>
        <dbReference type="Proteomes" id="UP000243591"/>
    </source>
</evidence>
<dbReference type="RefSeq" id="WP_080712968.1">
    <property type="nucleotide sequence ID" value="NZ_CBCPHX010000003.1"/>
</dbReference>
<proteinExistence type="predicted"/>
<name>A0A291KDZ4_BROTH</name>
<dbReference type="Pfam" id="PF09963">
    <property type="entry name" value="DUF2197"/>
    <property type="match status" value="1"/>
</dbReference>
<dbReference type="KEGG" id="bths:CNY62_02300"/>
<sequence length="73" mass="8774">MYEVIFMKVQCVLCDSREEIDDSSIDSKKIRNHPLYLYTCPKCTKRISQQTLIRINSKNYDPHRPKSESFYRL</sequence>
<dbReference type="EMBL" id="CP023483">
    <property type="protein sequence ID" value="ATF25315.1"/>
    <property type="molecule type" value="Genomic_DNA"/>
</dbReference>
<keyword evidence="2" id="KW-1185">Reference proteome</keyword>
<gene>
    <name evidence="1" type="ORF">CNY62_02300</name>
</gene>
<dbReference type="GeneID" id="99613896"/>
<dbReference type="Proteomes" id="UP000243591">
    <property type="component" value="Chromosome"/>
</dbReference>
<reference evidence="1 2" key="1">
    <citation type="submission" date="2017-09" db="EMBL/GenBank/DDBJ databases">
        <title>Complete Genome Sequences of Two Strains of the Meat Spoilage Bacterium Brochothrix thermosphacta Isolated from Ground Chicken.</title>
        <authorList>
            <person name="Paoli G.C."/>
            <person name="Wijey C."/>
            <person name="Chen C.-Y."/>
            <person name="Nguyen L."/>
            <person name="Yan X."/>
            <person name="Irwin P.L."/>
        </authorList>
    </citation>
    <scope>NUCLEOTIDE SEQUENCE [LARGE SCALE GENOMIC DNA]</scope>
    <source>
        <strain evidence="1 2">BI</strain>
    </source>
</reference>
<accession>A0A291KDZ4</accession>
<evidence type="ECO:0000313" key="1">
    <source>
        <dbReference type="EMBL" id="ATF25315.1"/>
    </source>
</evidence>
<protein>
    <submittedName>
        <fullName evidence="1">DUF2197 domain-containing protein</fullName>
    </submittedName>
</protein>
<organism evidence="1 2">
    <name type="scientific">Brochothrix thermosphacta</name>
    <name type="common">Microbacterium thermosphactum</name>
    <dbReference type="NCBI Taxonomy" id="2756"/>
    <lineage>
        <taxon>Bacteria</taxon>
        <taxon>Bacillati</taxon>
        <taxon>Bacillota</taxon>
        <taxon>Bacilli</taxon>
        <taxon>Bacillales</taxon>
        <taxon>Listeriaceae</taxon>
        <taxon>Brochothrix</taxon>
    </lineage>
</organism>